<dbReference type="GO" id="GO:0048608">
    <property type="term" value="P:reproductive structure development"/>
    <property type="evidence" value="ECO:0007669"/>
    <property type="project" value="UniProtKB-ARBA"/>
</dbReference>
<dbReference type="SUPFAM" id="SSF52374">
    <property type="entry name" value="Nucleotidylyl transferase"/>
    <property type="match status" value="1"/>
</dbReference>
<dbReference type="PANTHER" id="PTHR45765">
    <property type="entry name" value="METHIONINE--TRNA LIGASE"/>
    <property type="match status" value="1"/>
</dbReference>
<dbReference type="Pfam" id="PF01588">
    <property type="entry name" value="tRNA_bind"/>
    <property type="match status" value="1"/>
</dbReference>
<dbReference type="FunFam" id="2.40.50.140:FF:000047">
    <property type="entry name" value="tyrosine--tRNA ligase, cytoplasmic isoform X2"/>
    <property type="match status" value="1"/>
</dbReference>
<evidence type="ECO:0000256" key="6">
    <source>
        <dbReference type="ARBA" id="ARBA00022598"/>
    </source>
</evidence>
<dbReference type="GO" id="GO:0017101">
    <property type="term" value="C:aminoacyl-tRNA synthetase multienzyme complex"/>
    <property type="evidence" value="ECO:0007669"/>
    <property type="project" value="TreeGrafter"/>
</dbReference>
<dbReference type="Gene3D" id="1.10.730.10">
    <property type="entry name" value="Isoleucyl-tRNA Synthetase, Domain 1"/>
    <property type="match status" value="1"/>
</dbReference>
<keyword evidence="11 15" id="KW-0030">Aminoacyl-tRNA synthetase</keyword>
<dbReference type="NCBIfam" id="TIGR00398">
    <property type="entry name" value="metG"/>
    <property type="match status" value="1"/>
</dbReference>
<dbReference type="InterPro" id="IPR036282">
    <property type="entry name" value="Glutathione-S-Trfase_C_sf"/>
</dbReference>
<evidence type="ECO:0000313" key="18">
    <source>
        <dbReference type="EMBL" id="GBF87385.1"/>
    </source>
</evidence>
<evidence type="ECO:0000256" key="15">
    <source>
        <dbReference type="RuleBase" id="RU363039"/>
    </source>
</evidence>
<evidence type="ECO:0000256" key="11">
    <source>
        <dbReference type="ARBA" id="ARBA00023146"/>
    </source>
</evidence>
<dbReference type="GO" id="GO:0006431">
    <property type="term" value="P:methionyl-tRNA aminoacylation"/>
    <property type="evidence" value="ECO:0007669"/>
    <property type="project" value="InterPro"/>
</dbReference>
<evidence type="ECO:0000256" key="9">
    <source>
        <dbReference type="ARBA" id="ARBA00022884"/>
    </source>
</evidence>
<comment type="caution">
    <text evidence="18">The sequence shown here is derived from an EMBL/GenBank/DDBJ whole genome shotgun (WGS) entry which is preliminary data.</text>
</comment>
<dbReference type="OrthoDB" id="5844513at2759"/>
<keyword evidence="4" id="KW-0963">Cytoplasm</keyword>
<dbReference type="InterPro" id="IPR041872">
    <property type="entry name" value="Anticodon_Met"/>
</dbReference>
<dbReference type="SUPFAM" id="SSF47323">
    <property type="entry name" value="Anticodon-binding domain of a subclass of class I aminoacyl-tRNA synthetases"/>
    <property type="match status" value="1"/>
</dbReference>
<keyword evidence="10 15" id="KW-0648">Protein biosynthesis</keyword>
<sequence length="999" mass="104071">MATLSARPGDAQALKAFIAAQVSGAALSFAPGDPKNLFGTPSVSLSLPDGGSLSEPNAVASYLAEGSPLKPAGAAAARVAQWLEWEAAVLRPAAYEGGPALDAALAQLAEAAGGGGFLAGGGAPTVADVAVLCTLLPLRRRGDLAAAPPAVESLLSRAEAALPLAPALAAALAGAPEAALLAAFAADAAARAAAAPKRPIPGKRNVLITSALPYVNNVPHLGNIIGCVLSADCYARLAARGYNTLFVCGTDEYGTATETKALEEGLTCQQICDKYHAIHSGIYEWFGISTDRFGRTPTRHQTEICQDLFMRLWERGNCMEQSMEQLYSEAAGKFLADRFVSGTCPKCGYDDARGDQCDGCGGLMNPTELINPRCKITGTRPVVRSTRHVFLDLPRLSGELQSYIDAASKGGGWSSNCMQVTNAWMRDGLKQRCITRDLKWGIPVPLDGFRDKVFYVWFDAPIGYISITAAYTPHWREWWQDPDNVELVQFMGKDNVPFHTVLFPGTLLGSGQRWTLMRSISVTEYLNYEGGKFSKSRGTGVFGNDARDTGLPPEVWRYYLLANRPESADTDFKWSDLQARTNSELLKNLGNLVNRVLMFTAKFYDGVAPPPHPEKGQREAAELGAALEAKAREYVEAMEARRLRAGIGIAMAASTDANKFFTDTAAFRVIKTDPEHAGTIVAACLGAIRLLAALVAPYTPTLTDKILAQLALPAEAALLTDELLAGAASPHTLVPGGHKLGTPAPLVAEIPDEVIEALRVKYAGKQEAAASGTAAGGGGAAAAAGGAAAGGGKAAAAAGGKGAAAAAGGKAAAAAAAGGGKKGGGGGGGGKKDDAPVDVSRLDIRVGFITKAWHHPDAESLYVEEIEVGEDAPRQVVSGLVKHVPLVELTERKVLVLCNLKPAAMRGVTSQAMVLCASDADGKVELIDPPSGAQVGERVTVPGYLGDPDEQLNPKKKIFESVAPDLATDAARVACYKGVPLATSGGPCTAASVAGGGIR</sequence>
<evidence type="ECO:0000256" key="13">
    <source>
        <dbReference type="ARBA" id="ARBA00047364"/>
    </source>
</evidence>
<dbReference type="GO" id="GO:0009791">
    <property type="term" value="P:post-embryonic development"/>
    <property type="evidence" value="ECO:0007669"/>
    <property type="project" value="UniProtKB-ARBA"/>
</dbReference>
<dbReference type="InterPro" id="IPR002547">
    <property type="entry name" value="tRNA-bd_dom"/>
</dbReference>
<comment type="subcellular location">
    <subcellularLocation>
        <location evidence="1">Cytoplasm</location>
    </subcellularLocation>
</comment>
<dbReference type="EC" id="6.1.1.10" evidence="3"/>
<dbReference type="InterPro" id="IPR015413">
    <property type="entry name" value="Methionyl/Leucyl_tRNA_Synth"/>
</dbReference>
<keyword evidence="9 14" id="KW-0694">RNA-binding</keyword>
<evidence type="ECO:0000256" key="10">
    <source>
        <dbReference type="ARBA" id="ARBA00022917"/>
    </source>
</evidence>
<dbReference type="CDD" id="cd02799">
    <property type="entry name" value="tRNA_bind_EMAP-II_like"/>
    <property type="match status" value="1"/>
</dbReference>
<dbReference type="PROSITE" id="PS50886">
    <property type="entry name" value="TRBD"/>
    <property type="match status" value="1"/>
</dbReference>
<evidence type="ECO:0000256" key="5">
    <source>
        <dbReference type="ARBA" id="ARBA00022555"/>
    </source>
</evidence>
<dbReference type="CDD" id="cd07957">
    <property type="entry name" value="Anticodon_Ia_Met"/>
    <property type="match status" value="1"/>
</dbReference>
<evidence type="ECO:0000256" key="3">
    <source>
        <dbReference type="ARBA" id="ARBA00012838"/>
    </source>
</evidence>
<comment type="similarity">
    <text evidence="2 15">Belongs to the class-I aminoacyl-tRNA synthetase family.</text>
</comment>
<dbReference type="Pfam" id="PF19303">
    <property type="entry name" value="Anticodon_3"/>
    <property type="match status" value="1"/>
</dbReference>
<feature type="region of interest" description="Disordered" evidence="16">
    <location>
        <begin position="817"/>
        <end position="836"/>
    </location>
</feature>
<evidence type="ECO:0000256" key="12">
    <source>
        <dbReference type="ARBA" id="ARBA00030904"/>
    </source>
</evidence>
<evidence type="ECO:0000256" key="14">
    <source>
        <dbReference type="PROSITE-ProRule" id="PRU00209"/>
    </source>
</evidence>
<accession>A0A2V0NRC4</accession>
<reference evidence="18 19" key="1">
    <citation type="journal article" date="2018" name="Sci. Rep.">
        <title>Raphidocelis subcapitata (=Pseudokirchneriella subcapitata) provides an insight into genome evolution and environmental adaptations in the Sphaeropleales.</title>
        <authorList>
            <person name="Suzuki S."/>
            <person name="Yamaguchi H."/>
            <person name="Nakajima N."/>
            <person name="Kawachi M."/>
        </authorList>
    </citation>
    <scope>NUCLEOTIDE SEQUENCE [LARGE SCALE GENOMIC DNA]</scope>
    <source>
        <strain evidence="18 19">NIES-35</strain>
    </source>
</reference>
<dbReference type="InterPro" id="IPR012340">
    <property type="entry name" value="NA-bd_OB-fold"/>
</dbReference>
<evidence type="ECO:0000256" key="8">
    <source>
        <dbReference type="ARBA" id="ARBA00022840"/>
    </source>
</evidence>
<feature type="compositionally biased region" description="Gly residues" evidence="16">
    <location>
        <begin position="817"/>
        <end position="829"/>
    </location>
</feature>
<dbReference type="PANTHER" id="PTHR45765:SF1">
    <property type="entry name" value="METHIONINE--TRNA LIGASE, CYTOPLASMIC"/>
    <property type="match status" value="1"/>
</dbReference>
<dbReference type="SUPFAM" id="SSF57770">
    <property type="entry name" value="Methionyl-tRNA synthetase (MetRS), Zn-domain"/>
    <property type="match status" value="1"/>
</dbReference>
<gene>
    <name evidence="18" type="ORF">Rsub_00096</name>
</gene>
<dbReference type="FunCoup" id="A0A2V0NRC4">
    <property type="interactions" value="2316"/>
</dbReference>
<comment type="catalytic activity">
    <reaction evidence="13">
        <text>tRNA(Met) + L-methionine + ATP = L-methionyl-tRNA(Met) + AMP + diphosphate</text>
        <dbReference type="Rhea" id="RHEA:13481"/>
        <dbReference type="Rhea" id="RHEA-COMP:9667"/>
        <dbReference type="Rhea" id="RHEA-COMP:9698"/>
        <dbReference type="ChEBI" id="CHEBI:30616"/>
        <dbReference type="ChEBI" id="CHEBI:33019"/>
        <dbReference type="ChEBI" id="CHEBI:57844"/>
        <dbReference type="ChEBI" id="CHEBI:78442"/>
        <dbReference type="ChEBI" id="CHEBI:78530"/>
        <dbReference type="ChEBI" id="CHEBI:456215"/>
        <dbReference type="EC" id="6.1.1.10"/>
    </reaction>
</comment>
<evidence type="ECO:0000256" key="4">
    <source>
        <dbReference type="ARBA" id="ARBA00022490"/>
    </source>
</evidence>
<feature type="domain" description="TRNA-binding" evidence="17">
    <location>
        <begin position="838"/>
        <end position="940"/>
    </location>
</feature>
<dbReference type="Gene3D" id="2.40.50.140">
    <property type="entry name" value="Nucleic acid-binding proteins"/>
    <property type="match status" value="1"/>
</dbReference>
<dbReference type="InterPro" id="IPR009080">
    <property type="entry name" value="tRNAsynth_Ia_anticodon-bd"/>
</dbReference>
<dbReference type="Proteomes" id="UP000247498">
    <property type="component" value="Unassembled WGS sequence"/>
</dbReference>
<evidence type="ECO:0000259" key="17">
    <source>
        <dbReference type="PROSITE" id="PS50886"/>
    </source>
</evidence>
<dbReference type="PROSITE" id="PS00178">
    <property type="entry name" value="AA_TRNA_LIGASE_I"/>
    <property type="match status" value="1"/>
</dbReference>
<dbReference type="GO" id="GO:0005829">
    <property type="term" value="C:cytosol"/>
    <property type="evidence" value="ECO:0007669"/>
    <property type="project" value="TreeGrafter"/>
</dbReference>
<dbReference type="GO" id="GO:0004825">
    <property type="term" value="F:methionine-tRNA ligase activity"/>
    <property type="evidence" value="ECO:0007669"/>
    <property type="project" value="UniProtKB-EC"/>
</dbReference>
<dbReference type="InterPro" id="IPR023458">
    <property type="entry name" value="Met-tRNA_ligase_1"/>
</dbReference>
<organism evidence="18 19">
    <name type="scientific">Raphidocelis subcapitata</name>
    <dbReference type="NCBI Taxonomy" id="307507"/>
    <lineage>
        <taxon>Eukaryota</taxon>
        <taxon>Viridiplantae</taxon>
        <taxon>Chlorophyta</taxon>
        <taxon>core chlorophytes</taxon>
        <taxon>Chlorophyceae</taxon>
        <taxon>CS clade</taxon>
        <taxon>Sphaeropleales</taxon>
        <taxon>Selenastraceae</taxon>
        <taxon>Raphidocelis</taxon>
    </lineage>
</organism>
<dbReference type="Pfam" id="PF13410">
    <property type="entry name" value="GST_C_2"/>
    <property type="match status" value="1"/>
</dbReference>
<evidence type="ECO:0000313" key="19">
    <source>
        <dbReference type="Proteomes" id="UP000247498"/>
    </source>
</evidence>
<keyword evidence="6 15" id="KW-0436">Ligase</keyword>
<name>A0A2V0NRC4_9CHLO</name>
<dbReference type="FunFam" id="2.20.28.20:FF:000001">
    <property type="entry name" value="Methionine--tRNA ligase"/>
    <property type="match status" value="1"/>
</dbReference>
<dbReference type="EMBL" id="BDRX01000001">
    <property type="protein sequence ID" value="GBF87385.1"/>
    <property type="molecule type" value="Genomic_DNA"/>
</dbReference>
<evidence type="ECO:0000256" key="7">
    <source>
        <dbReference type="ARBA" id="ARBA00022741"/>
    </source>
</evidence>
<protein>
    <recommendedName>
        <fullName evidence="3">methionine--tRNA ligase</fullName>
        <ecNumber evidence="3">6.1.1.10</ecNumber>
    </recommendedName>
    <alternativeName>
        <fullName evidence="12">Methionyl-tRNA synthetase</fullName>
    </alternativeName>
</protein>
<dbReference type="Pfam" id="PF09334">
    <property type="entry name" value="tRNA-synt_1g"/>
    <property type="match status" value="1"/>
</dbReference>
<dbReference type="PRINTS" id="PR01041">
    <property type="entry name" value="TRNASYNTHMET"/>
</dbReference>
<dbReference type="GO" id="GO:0005524">
    <property type="term" value="F:ATP binding"/>
    <property type="evidence" value="ECO:0007669"/>
    <property type="project" value="UniProtKB-KW"/>
</dbReference>
<dbReference type="InterPro" id="IPR001412">
    <property type="entry name" value="aa-tRNA-synth_I_CS"/>
</dbReference>
<dbReference type="NCBIfam" id="NF001100">
    <property type="entry name" value="PRK00133.1"/>
    <property type="match status" value="1"/>
</dbReference>
<proteinExistence type="inferred from homology"/>
<dbReference type="InterPro" id="IPR014729">
    <property type="entry name" value="Rossmann-like_a/b/a_fold"/>
</dbReference>
<keyword evidence="5 14" id="KW-0820">tRNA-binding</keyword>
<dbReference type="SUPFAM" id="SSF50249">
    <property type="entry name" value="Nucleic acid-binding proteins"/>
    <property type="match status" value="1"/>
</dbReference>
<evidence type="ECO:0000256" key="1">
    <source>
        <dbReference type="ARBA" id="ARBA00004496"/>
    </source>
</evidence>
<dbReference type="Gene3D" id="1.20.1050.10">
    <property type="match status" value="1"/>
</dbReference>
<dbReference type="Gene3D" id="2.20.28.20">
    <property type="entry name" value="Methionyl-tRNA synthetase, Zn-domain"/>
    <property type="match status" value="1"/>
</dbReference>
<dbReference type="AlphaFoldDB" id="A0A2V0NRC4"/>
<evidence type="ECO:0000256" key="2">
    <source>
        <dbReference type="ARBA" id="ARBA00005594"/>
    </source>
</evidence>
<evidence type="ECO:0000256" key="16">
    <source>
        <dbReference type="SAM" id="MobiDB-lite"/>
    </source>
</evidence>
<dbReference type="InterPro" id="IPR029038">
    <property type="entry name" value="MetRS_Zn"/>
</dbReference>
<keyword evidence="7 15" id="KW-0547">Nucleotide-binding</keyword>
<keyword evidence="19" id="KW-1185">Reference proteome</keyword>
<dbReference type="Gene3D" id="3.40.50.620">
    <property type="entry name" value="HUPs"/>
    <property type="match status" value="1"/>
</dbReference>
<keyword evidence="8 15" id="KW-0067">ATP-binding</keyword>
<dbReference type="GO" id="GO:0000049">
    <property type="term" value="F:tRNA binding"/>
    <property type="evidence" value="ECO:0007669"/>
    <property type="project" value="UniProtKB-UniRule"/>
</dbReference>
<dbReference type="CDD" id="cd00814">
    <property type="entry name" value="MetRS_core"/>
    <property type="match status" value="1"/>
</dbReference>
<dbReference type="InParanoid" id="A0A2V0NRC4"/>
<dbReference type="InterPro" id="IPR033911">
    <property type="entry name" value="MetRS_core"/>
</dbReference>
<dbReference type="SUPFAM" id="SSF47616">
    <property type="entry name" value="GST C-terminal domain-like"/>
    <property type="match status" value="1"/>
</dbReference>
<dbReference type="InterPro" id="IPR014758">
    <property type="entry name" value="Met-tRNA_synth"/>
</dbReference>
<dbReference type="STRING" id="307507.A0A2V0NRC4"/>